<dbReference type="PANTHER" id="PTHR39324">
    <property type="entry name" value="CALCIUM DODECIN"/>
    <property type="match status" value="1"/>
</dbReference>
<dbReference type="Pfam" id="PF07311">
    <property type="entry name" value="Dodecin"/>
    <property type="match status" value="1"/>
</dbReference>
<dbReference type="RefSeq" id="WP_306932411.1">
    <property type="nucleotide sequence ID" value="NZ_JBEYGJ010000001.1"/>
</dbReference>
<dbReference type="InterPro" id="IPR050049">
    <property type="entry name" value="Dodecin_bact"/>
</dbReference>
<dbReference type="InterPro" id="IPR025543">
    <property type="entry name" value="Dodecin-like"/>
</dbReference>
<proteinExistence type="predicted"/>
<evidence type="ECO:0000313" key="1">
    <source>
        <dbReference type="EMBL" id="MFE9223972.1"/>
    </source>
</evidence>
<dbReference type="NCBIfam" id="NF043052">
    <property type="entry name" value="DodecBact"/>
    <property type="match status" value="1"/>
</dbReference>
<organism evidence="1 2">
    <name type="scientific">Streptomyces massasporeus</name>
    <dbReference type="NCBI Taxonomy" id="67324"/>
    <lineage>
        <taxon>Bacteria</taxon>
        <taxon>Bacillati</taxon>
        <taxon>Actinomycetota</taxon>
        <taxon>Actinomycetes</taxon>
        <taxon>Kitasatosporales</taxon>
        <taxon>Streptomycetaceae</taxon>
        <taxon>Streptomyces</taxon>
    </lineage>
</organism>
<gene>
    <name evidence="1" type="ORF">ACFYM3_04895</name>
</gene>
<dbReference type="InterPro" id="IPR036694">
    <property type="entry name" value="Dodecin-like_sf"/>
</dbReference>
<evidence type="ECO:0000313" key="2">
    <source>
        <dbReference type="Proteomes" id="UP001601288"/>
    </source>
</evidence>
<dbReference type="PANTHER" id="PTHR39324:SF1">
    <property type="entry name" value="CALCIUM DODECIN"/>
    <property type="match status" value="1"/>
</dbReference>
<name>A0ABW6L961_9ACTN</name>
<dbReference type="EMBL" id="JBIAFP010000002">
    <property type="protein sequence ID" value="MFE9223972.1"/>
    <property type="molecule type" value="Genomic_DNA"/>
</dbReference>
<reference evidence="1 2" key="1">
    <citation type="submission" date="2024-10" db="EMBL/GenBank/DDBJ databases">
        <title>The Natural Products Discovery Center: Release of the First 8490 Sequenced Strains for Exploring Actinobacteria Biosynthetic Diversity.</title>
        <authorList>
            <person name="Kalkreuter E."/>
            <person name="Kautsar S.A."/>
            <person name="Yang D."/>
            <person name="Bader C.D."/>
            <person name="Teijaro C.N."/>
            <person name="Fluegel L."/>
            <person name="Davis C.M."/>
            <person name="Simpson J.R."/>
            <person name="Lauterbach L."/>
            <person name="Steele A.D."/>
            <person name="Gui C."/>
            <person name="Meng S."/>
            <person name="Li G."/>
            <person name="Viehrig K."/>
            <person name="Ye F."/>
            <person name="Su P."/>
            <person name="Kiefer A.F."/>
            <person name="Nichols A."/>
            <person name="Cepeda A.J."/>
            <person name="Yan W."/>
            <person name="Fan B."/>
            <person name="Jiang Y."/>
            <person name="Adhikari A."/>
            <person name="Zheng C.-J."/>
            <person name="Schuster L."/>
            <person name="Cowan T.M."/>
            <person name="Smanski M.J."/>
            <person name="Chevrette M.G."/>
            <person name="De Carvalho L.P.S."/>
            <person name="Shen B."/>
        </authorList>
    </citation>
    <scope>NUCLEOTIDE SEQUENCE [LARGE SCALE GENOMIC DNA]</scope>
    <source>
        <strain evidence="1 2">NPDC007066</strain>
    </source>
</reference>
<comment type="caution">
    <text evidence="1">The sequence shown here is derived from an EMBL/GenBank/DDBJ whole genome shotgun (WGS) entry which is preliminary data.</text>
</comment>
<dbReference type="SUPFAM" id="SSF89807">
    <property type="entry name" value="Dodecin-like"/>
    <property type="match status" value="1"/>
</dbReference>
<sequence length="71" mass="8037">MSNHTYRVTEIVGTSPDGVDQAVRNGIDRASRTLHNLDWFEVTQVRGQLEDGQIAHWQVGLKVGFRLDESE</sequence>
<keyword evidence="2" id="KW-1185">Reference proteome</keyword>
<dbReference type="Gene3D" id="3.30.1660.10">
    <property type="entry name" value="Flavin-binding protein dodecin"/>
    <property type="match status" value="1"/>
</dbReference>
<accession>A0ABW6L961</accession>
<protein>
    <submittedName>
        <fullName evidence="1">Dodecin</fullName>
    </submittedName>
</protein>
<dbReference type="InterPro" id="IPR009923">
    <property type="entry name" value="Dodecin"/>
</dbReference>
<dbReference type="Proteomes" id="UP001601288">
    <property type="component" value="Unassembled WGS sequence"/>
</dbReference>